<keyword evidence="3" id="KW-0963">Cytoplasm</keyword>
<evidence type="ECO:0000256" key="5">
    <source>
        <dbReference type="SAM" id="MobiDB-lite"/>
    </source>
</evidence>
<comment type="caution">
    <text evidence="7">The sequence shown here is derived from an EMBL/GenBank/DDBJ whole genome shotgun (WGS) entry which is preliminary data.</text>
</comment>
<feature type="region of interest" description="Disordered" evidence="5">
    <location>
        <begin position="324"/>
        <end position="349"/>
    </location>
</feature>
<evidence type="ECO:0000313" key="8">
    <source>
        <dbReference type="Proteomes" id="UP000257109"/>
    </source>
</evidence>
<gene>
    <name evidence="7" type="ORF">CR513_15370</name>
</gene>
<proteinExistence type="predicted"/>
<keyword evidence="4" id="KW-0539">Nucleus</keyword>
<dbReference type="PANTHER" id="PTHR18829">
    <property type="entry name" value="PROTEIN YAE1 HOMOLOG"/>
    <property type="match status" value="1"/>
</dbReference>
<feature type="domain" description="Essential protein Yae1 N-terminal" evidence="6">
    <location>
        <begin position="235"/>
        <end position="272"/>
    </location>
</feature>
<dbReference type="Pfam" id="PF09811">
    <property type="entry name" value="Yae1_N"/>
    <property type="match status" value="1"/>
</dbReference>
<accession>A0A371HEW2</accession>
<reference evidence="7" key="1">
    <citation type="submission" date="2018-05" db="EMBL/GenBank/DDBJ databases">
        <title>Draft genome of Mucuna pruriens seed.</title>
        <authorList>
            <person name="Nnadi N.E."/>
            <person name="Vos R."/>
            <person name="Hasami M.H."/>
            <person name="Devisetty U.K."/>
            <person name="Aguiy J.C."/>
        </authorList>
    </citation>
    <scope>NUCLEOTIDE SEQUENCE [LARGE SCALE GENOMIC DNA]</scope>
    <source>
        <strain evidence="7">JCA_2017</strain>
    </source>
</reference>
<organism evidence="7 8">
    <name type="scientific">Mucuna pruriens</name>
    <name type="common">Velvet bean</name>
    <name type="synonym">Dolichos pruriens</name>
    <dbReference type="NCBI Taxonomy" id="157652"/>
    <lineage>
        <taxon>Eukaryota</taxon>
        <taxon>Viridiplantae</taxon>
        <taxon>Streptophyta</taxon>
        <taxon>Embryophyta</taxon>
        <taxon>Tracheophyta</taxon>
        <taxon>Spermatophyta</taxon>
        <taxon>Magnoliopsida</taxon>
        <taxon>eudicotyledons</taxon>
        <taxon>Gunneridae</taxon>
        <taxon>Pentapetalae</taxon>
        <taxon>rosids</taxon>
        <taxon>fabids</taxon>
        <taxon>Fabales</taxon>
        <taxon>Fabaceae</taxon>
        <taxon>Papilionoideae</taxon>
        <taxon>50 kb inversion clade</taxon>
        <taxon>NPAAA clade</taxon>
        <taxon>indigoferoid/millettioid clade</taxon>
        <taxon>Phaseoleae</taxon>
        <taxon>Mucuna</taxon>
    </lineage>
</organism>
<name>A0A371HEW2_MUCPR</name>
<evidence type="ECO:0000259" key="6">
    <source>
        <dbReference type="Pfam" id="PF09811"/>
    </source>
</evidence>
<protein>
    <recommendedName>
        <fullName evidence="6">Essential protein Yae1 N-terminal domain-containing protein</fullName>
    </recommendedName>
</protein>
<feature type="non-terminal residue" evidence="7">
    <location>
        <position position="1"/>
    </location>
</feature>
<dbReference type="EMBL" id="QJKJ01002791">
    <property type="protein sequence ID" value="RDY01326.1"/>
    <property type="molecule type" value="Genomic_DNA"/>
</dbReference>
<comment type="subcellular location">
    <subcellularLocation>
        <location evidence="2">Cytoplasm</location>
    </subcellularLocation>
    <subcellularLocation>
        <location evidence="1">Nucleus</location>
    </subcellularLocation>
</comment>
<evidence type="ECO:0000313" key="7">
    <source>
        <dbReference type="EMBL" id="RDY01326.1"/>
    </source>
</evidence>
<dbReference type="InterPro" id="IPR038881">
    <property type="entry name" value="Yae1-like"/>
</dbReference>
<evidence type="ECO:0000256" key="1">
    <source>
        <dbReference type="ARBA" id="ARBA00004123"/>
    </source>
</evidence>
<evidence type="ECO:0000256" key="3">
    <source>
        <dbReference type="ARBA" id="ARBA00022490"/>
    </source>
</evidence>
<dbReference type="OrthoDB" id="20086at2759"/>
<sequence>MISPIKISGKIIGWENGGLVRIGRQPHTSQTQNRIFKLRRRQIGEPSHAVNRRRVQALMAPSAAQVSLEYIEPVIMLLLGSVRLPEPALELQKVMIRSQPGAVHHLPNQRLLIAVRRGRHRYDNGEDGEEEKSPIHVENLRAEKTTTAKTSLLVLLRPRHMEGRLAEELYAESLQLSKLELTSTSAGDKENKSNDCDDDDLSLWDGSDDKLESSSDLDREWQRRHDQFHTFYNIGYRDGLIAGKEASAQEGFNIGFKQSILAGYSWGVVRGVTSALSHLPHQLKERLIETQEKRNKFQGLYESVHSLSTTDALKLFSEEIKEQETLEQSEQSDVSHHTAGLQEQPSHCSQLRNYRGQLESLVRDSPAIDIHLLEPK</sequence>
<evidence type="ECO:0000256" key="2">
    <source>
        <dbReference type="ARBA" id="ARBA00004496"/>
    </source>
</evidence>
<dbReference type="AlphaFoldDB" id="A0A371HEW2"/>
<keyword evidence="8" id="KW-1185">Reference proteome</keyword>
<dbReference type="Proteomes" id="UP000257109">
    <property type="component" value="Unassembled WGS sequence"/>
</dbReference>
<dbReference type="PANTHER" id="PTHR18829:SF0">
    <property type="entry name" value="PROTEIN YAE1 HOMOLOG"/>
    <property type="match status" value="1"/>
</dbReference>
<dbReference type="GO" id="GO:0005737">
    <property type="term" value="C:cytoplasm"/>
    <property type="evidence" value="ECO:0007669"/>
    <property type="project" value="UniProtKB-SubCell"/>
</dbReference>
<evidence type="ECO:0000256" key="4">
    <source>
        <dbReference type="ARBA" id="ARBA00023242"/>
    </source>
</evidence>
<dbReference type="InterPro" id="IPR019191">
    <property type="entry name" value="Essential_protein_Yae1_N"/>
</dbReference>
<dbReference type="GO" id="GO:0005634">
    <property type="term" value="C:nucleus"/>
    <property type="evidence" value="ECO:0007669"/>
    <property type="project" value="UniProtKB-SubCell"/>
</dbReference>